<proteinExistence type="predicted"/>
<dbReference type="EMBL" id="KB445569">
    <property type="protein sequence ID" value="EMD96764.1"/>
    <property type="molecule type" value="Genomic_DNA"/>
</dbReference>
<dbReference type="HOGENOM" id="CLU_010194_44_6_1"/>
<keyword evidence="1" id="KW-0560">Oxidoreductase</keyword>
<gene>
    <name evidence="2" type="ORF">COCHEDRAFT_1199627</name>
</gene>
<dbReference type="SUPFAM" id="SSF51735">
    <property type="entry name" value="NAD(P)-binding Rossmann-fold domains"/>
    <property type="match status" value="1"/>
</dbReference>
<evidence type="ECO:0000313" key="3">
    <source>
        <dbReference type="Proteomes" id="UP000016936"/>
    </source>
</evidence>
<dbReference type="STRING" id="701091.M2UDY1"/>
<organism evidence="2 3">
    <name type="scientific">Cochliobolus heterostrophus (strain C5 / ATCC 48332 / race O)</name>
    <name type="common">Southern corn leaf blight fungus</name>
    <name type="synonym">Bipolaris maydis</name>
    <dbReference type="NCBI Taxonomy" id="701091"/>
    <lineage>
        <taxon>Eukaryota</taxon>
        <taxon>Fungi</taxon>
        <taxon>Dikarya</taxon>
        <taxon>Ascomycota</taxon>
        <taxon>Pezizomycotina</taxon>
        <taxon>Dothideomycetes</taxon>
        <taxon>Pleosporomycetidae</taxon>
        <taxon>Pleosporales</taxon>
        <taxon>Pleosporineae</taxon>
        <taxon>Pleosporaceae</taxon>
        <taxon>Bipolaris</taxon>
    </lineage>
</organism>
<dbReference type="PRINTS" id="PR00081">
    <property type="entry name" value="GDHRDH"/>
</dbReference>
<dbReference type="eggNOG" id="KOG1208">
    <property type="taxonomic scope" value="Eukaryota"/>
</dbReference>
<keyword evidence="3" id="KW-1185">Reference proteome</keyword>
<dbReference type="Gene3D" id="3.40.50.720">
    <property type="entry name" value="NAD(P)-binding Rossmann-like Domain"/>
    <property type="match status" value="1"/>
</dbReference>
<name>M2UDY1_COCH5</name>
<protein>
    <recommendedName>
        <fullName evidence="4">Oxidoreductase</fullName>
    </recommendedName>
</protein>
<reference evidence="2 3" key="1">
    <citation type="journal article" date="2012" name="PLoS Pathog.">
        <title>Diverse lifestyles and strategies of plant pathogenesis encoded in the genomes of eighteen Dothideomycetes fungi.</title>
        <authorList>
            <person name="Ohm R.A."/>
            <person name="Feau N."/>
            <person name="Henrissat B."/>
            <person name="Schoch C.L."/>
            <person name="Horwitz B.A."/>
            <person name="Barry K.W."/>
            <person name="Condon B.J."/>
            <person name="Copeland A.C."/>
            <person name="Dhillon B."/>
            <person name="Glaser F."/>
            <person name="Hesse C.N."/>
            <person name="Kosti I."/>
            <person name="LaButti K."/>
            <person name="Lindquist E.A."/>
            <person name="Lucas S."/>
            <person name="Salamov A.A."/>
            <person name="Bradshaw R.E."/>
            <person name="Ciuffetti L."/>
            <person name="Hamelin R.C."/>
            <person name="Kema G.H.J."/>
            <person name="Lawrence C."/>
            <person name="Scott J.A."/>
            <person name="Spatafora J.W."/>
            <person name="Turgeon B.G."/>
            <person name="de Wit P.J.G.M."/>
            <person name="Zhong S."/>
            <person name="Goodwin S.B."/>
            <person name="Grigoriev I.V."/>
        </authorList>
    </citation>
    <scope>NUCLEOTIDE SEQUENCE [LARGE SCALE GENOMIC DNA]</scope>
    <source>
        <strain evidence="3">C5 / ATCC 48332 / race O</strain>
    </source>
</reference>
<dbReference type="Proteomes" id="UP000016936">
    <property type="component" value="Unassembled WGS sequence"/>
</dbReference>
<dbReference type="Pfam" id="PF00106">
    <property type="entry name" value="adh_short"/>
    <property type="match status" value="1"/>
</dbReference>
<dbReference type="InterPro" id="IPR002347">
    <property type="entry name" value="SDR_fam"/>
</dbReference>
<sequence length="314" mass="34759">MGSQLSLYFPPPPVFTEKSLPDLSSKTYIVTGASAGVGKELARLLYSRNGNVYLATRSTEKTNAAMSWIKERHPDSKGNLHFLKLDLNDLGSIKPAAEEFLTKEKRLDVLFNNAGVMTPPQGSQTKQGYELQLGTNCLGPFLFTKLLTPLLAETAKSSPAGDVRVVWASSIVANMFAPPGGVDMQNLDYKKDKSAQHKYAVSKGGNSLYAIEYQRRFRDEGIVSSSFNPGNLKSELQRNTGFFMGLIMKPILHEPVYGAYTELFAGLSPDGAKLKEGQWIAPWGRIVDLRKDYVTDGKAGEFWKWSEEQVKSYV</sequence>
<dbReference type="OrthoDB" id="191139at2759"/>
<dbReference type="PANTHER" id="PTHR43157">
    <property type="entry name" value="PHOSPHATIDYLINOSITOL-GLYCAN BIOSYNTHESIS CLASS F PROTEIN-RELATED"/>
    <property type="match status" value="1"/>
</dbReference>
<evidence type="ECO:0008006" key="4">
    <source>
        <dbReference type="Google" id="ProtNLM"/>
    </source>
</evidence>
<evidence type="ECO:0000256" key="1">
    <source>
        <dbReference type="ARBA" id="ARBA00023002"/>
    </source>
</evidence>
<accession>M2UDY1</accession>
<dbReference type="OMA" id="NEEGIWP"/>
<reference evidence="3" key="2">
    <citation type="journal article" date="2013" name="PLoS Genet.">
        <title>Comparative genome structure, secondary metabolite, and effector coding capacity across Cochliobolus pathogens.</title>
        <authorList>
            <person name="Condon B.J."/>
            <person name="Leng Y."/>
            <person name="Wu D."/>
            <person name="Bushley K.E."/>
            <person name="Ohm R.A."/>
            <person name="Otillar R."/>
            <person name="Martin J."/>
            <person name="Schackwitz W."/>
            <person name="Grimwood J."/>
            <person name="MohdZainudin N."/>
            <person name="Xue C."/>
            <person name="Wang R."/>
            <person name="Manning V.A."/>
            <person name="Dhillon B."/>
            <person name="Tu Z.J."/>
            <person name="Steffenson B.J."/>
            <person name="Salamov A."/>
            <person name="Sun H."/>
            <person name="Lowry S."/>
            <person name="LaButti K."/>
            <person name="Han J."/>
            <person name="Copeland A."/>
            <person name="Lindquist E."/>
            <person name="Barry K."/>
            <person name="Schmutz J."/>
            <person name="Baker S.E."/>
            <person name="Ciuffetti L.M."/>
            <person name="Grigoriev I.V."/>
            <person name="Zhong S."/>
            <person name="Turgeon B.G."/>
        </authorList>
    </citation>
    <scope>NUCLEOTIDE SEQUENCE [LARGE SCALE GENOMIC DNA]</scope>
    <source>
        <strain evidence="3">C5 / ATCC 48332 / race O</strain>
    </source>
</reference>
<dbReference type="AlphaFoldDB" id="M2UDY1"/>
<dbReference type="PANTHER" id="PTHR43157:SF31">
    <property type="entry name" value="PHOSPHATIDYLINOSITOL-GLYCAN BIOSYNTHESIS CLASS F PROTEIN"/>
    <property type="match status" value="1"/>
</dbReference>
<dbReference type="GO" id="GO:0016491">
    <property type="term" value="F:oxidoreductase activity"/>
    <property type="evidence" value="ECO:0007669"/>
    <property type="project" value="UniProtKB-KW"/>
</dbReference>
<dbReference type="InterPro" id="IPR036291">
    <property type="entry name" value="NAD(P)-bd_dom_sf"/>
</dbReference>
<evidence type="ECO:0000313" key="2">
    <source>
        <dbReference type="EMBL" id="EMD96764.1"/>
    </source>
</evidence>